<protein>
    <recommendedName>
        <fullName evidence="4">Core-binding (CB) domain-containing protein</fullName>
    </recommendedName>
</protein>
<gene>
    <name evidence="2" type="ORF">AWC38_SpisGene3892</name>
</gene>
<organism evidence="2 3">
    <name type="scientific">Stylophora pistillata</name>
    <name type="common">Smooth cauliflower coral</name>
    <dbReference type="NCBI Taxonomy" id="50429"/>
    <lineage>
        <taxon>Eukaryota</taxon>
        <taxon>Metazoa</taxon>
        <taxon>Cnidaria</taxon>
        <taxon>Anthozoa</taxon>
        <taxon>Hexacorallia</taxon>
        <taxon>Scleractinia</taxon>
        <taxon>Astrocoeniina</taxon>
        <taxon>Pocilloporidae</taxon>
        <taxon>Stylophora</taxon>
    </lineage>
</organism>
<dbReference type="PANTHER" id="PTHR35617:SF3">
    <property type="entry name" value="CORE-BINDING (CB) DOMAIN-CONTAINING PROTEIN"/>
    <property type="match status" value="1"/>
</dbReference>
<dbReference type="SUPFAM" id="SSF47823">
    <property type="entry name" value="lambda integrase-like, N-terminal domain"/>
    <property type="match status" value="1"/>
</dbReference>
<reference evidence="3" key="1">
    <citation type="journal article" date="2017" name="bioRxiv">
        <title>Comparative analysis of the genomes of Stylophora pistillata and Acropora digitifera provides evidence for extensive differences between species of corals.</title>
        <authorList>
            <person name="Voolstra C.R."/>
            <person name="Li Y."/>
            <person name="Liew Y.J."/>
            <person name="Baumgarten S."/>
            <person name="Zoccola D."/>
            <person name="Flot J.-F."/>
            <person name="Tambutte S."/>
            <person name="Allemand D."/>
            <person name="Aranda M."/>
        </authorList>
    </citation>
    <scope>NUCLEOTIDE SEQUENCE [LARGE SCALE GENOMIC DNA]</scope>
</reference>
<name>A0A2B4SQW4_STYPI</name>
<evidence type="ECO:0000256" key="1">
    <source>
        <dbReference type="ARBA" id="ARBA00023125"/>
    </source>
</evidence>
<dbReference type="AlphaFoldDB" id="A0A2B4SQW4"/>
<dbReference type="Gene3D" id="1.10.150.130">
    <property type="match status" value="1"/>
</dbReference>
<sequence>MWATKPAQLSLLIQELISSPRGRALNPLKEIAEELDIREKTGSSIDEELSKIVQSLIKDKLQAEKTQAKVNKYPRPANVEGLGAPRFNPLIWNQVSAQMRTPDSKYQKTQAVTSSCNYMVPFSTSTALQPTLDIQTIRDSPPTQFRDITPTAQETPPNGLSAIRKSFQNFQFSEEVTEILMSSWREGVKKQYSTYLNQWLEFCQKRKVDHCSPKINEAMEFLMTLYNKGLSYSGINTARSALSAVLNIDNCDNFGAHRTTTRFMKGIYENRKPQPRYTAI</sequence>
<dbReference type="OrthoDB" id="5988734at2759"/>
<keyword evidence="3" id="KW-1185">Reference proteome</keyword>
<evidence type="ECO:0000313" key="3">
    <source>
        <dbReference type="Proteomes" id="UP000225706"/>
    </source>
</evidence>
<evidence type="ECO:0008006" key="4">
    <source>
        <dbReference type="Google" id="ProtNLM"/>
    </source>
</evidence>
<dbReference type="EMBL" id="LSMT01000038">
    <property type="protein sequence ID" value="PFX31270.1"/>
    <property type="molecule type" value="Genomic_DNA"/>
</dbReference>
<accession>A0A2B4SQW4</accession>
<dbReference type="PANTHER" id="PTHR35617">
    <property type="entry name" value="PHAGE_INTEGRASE DOMAIN-CONTAINING PROTEIN"/>
    <property type="match status" value="1"/>
</dbReference>
<dbReference type="GO" id="GO:0003677">
    <property type="term" value="F:DNA binding"/>
    <property type="evidence" value="ECO:0007669"/>
    <property type="project" value="UniProtKB-KW"/>
</dbReference>
<comment type="caution">
    <text evidence="2">The sequence shown here is derived from an EMBL/GenBank/DDBJ whole genome shotgun (WGS) entry which is preliminary data.</text>
</comment>
<proteinExistence type="predicted"/>
<keyword evidence="1" id="KW-0238">DNA-binding</keyword>
<dbReference type="InterPro" id="IPR010998">
    <property type="entry name" value="Integrase_recombinase_N"/>
</dbReference>
<evidence type="ECO:0000313" key="2">
    <source>
        <dbReference type="EMBL" id="PFX31270.1"/>
    </source>
</evidence>
<dbReference type="Proteomes" id="UP000225706">
    <property type="component" value="Unassembled WGS sequence"/>
</dbReference>